<evidence type="ECO:0000256" key="3">
    <source>
        <dbReference type="SAM" id="Phobius"/>
    </source>
</evidence>
<dbReference type="GeneID" id="74947660"/>
<proteinExistence type="predicted"/>
<dbReference type="InterPro" id="IPR000923">
    <property type="entry name" value="BlueCu_1"/>
</dbReference>
<dbReference type="Pfam" id="PF00127">
    <property type="entry name" value="Copper-bind"/>
    <property type="match status" value="1"/>
</dbReference>
<feature type="transmembrane region" description="Helical" evidence="3">
    <location>
        <begin position="14"/>
        <end position="37"/>
    </location>
</feature>
<evidence type="ECO:0000256" key="2">
    <source>
        <dbReference type="ARBA" id="ARBA00023008"/>
    </source>
</evidence>
<keyword evidence="1" id="KW-0479">Metal-binding</keyword>
<dbReference type="KEGG" id="nvn:NVIE_024190"/>
<dbReference type="RefSeq" id="WP_084790800.1">
    <property type="nucleotide sequence ID" value="NZ_CP007536.1"/>
</dbReference>
<dbReference type="PANTHER" id="PTHR36507">
    <property type="entry name" value="BLL1555 PROTEIN"/>
    <property type="match status" value="1"/>
</dbReference>
<protein>
    <recommendedName>
        <fullName evidence="4">Blue (type 1) copper domain-containing protein</fullName>
    </recommendedName>
</protein>
<keyword evidence="2" id="KW-0186">Copper</keyword>
<dbReference type="GO" id="GO:0009055">
    <property type="term" value="F:electron transfer activity"/>
    <property type="evidence" value="ECO:0007669"/>
    <property type="project" value="InterPro"/>
</dbReference>
<keyword evidence="3" id="KW-0812">Transmembrane</keyword>
<sequence>MNYGNSNCGVKKELLIMASVVAVFVTGGVILMSSGLLPEEKAKDFNALSNITLKTENIVIKEPTTGDNTYIYAINDVAKQAWEIAEKDSRVQDILAQTRGSAVTIAAVQPTAFVDPGGKVTHSGAGQVMITANWQLVGGRPYTDAESFTAIAGKQGESRQQIWNVFVDMDRQKVNSIANENERVMSNTLRKDIVYGGMNMYMPDAAITQAGSTVKWINESNIPHNVVGTYKTESGQTINNIDSGFFSRNESFQYKFAEKGVFEYHCTIHSEEGMKGTIIVVVP</sequence>
<dbReference type="Gene3D" id="2.60.40.420">
    <property type="entry name" value="Cupredoxins - blue copper proteins"/>
    <property type="match status" value="1"/>
</dbReference>
<evidence type="ECO:0000256" key="1">
    <source>
        <dbReference type="ARBA" id="ARBA00022723"/>
    </source>
</evidence>
<dbReference type="PANTHER" id="PTHR36507:SF1">
    <property type="entry name" value="BLL1555 PROTEIN"/>
    <property type="match status" value="1"/>
</dbReference>
<evidence type="ECO:0000313" key="5">
    <source>
        <dbReference type="EMBL" id="AIC16684.1"/>
    </source>
</evidence>
<gene>
    <name evidence="5" type="ORF">NVIE_024190</name>
</gene>
<keyword evidence="6" id="KW-1185">Reference proteome</keyword>
<organism evidence="5 6">
    <name type="scientific">Nitrososphaera viennensis EN76</name>
    <dbReference type="NCBI Taxonomy" id="926571"/>
    <lineage>
        <taxon>Archaea</taxon>
        <taxon>Nitrososphaerota</taxon>
        <taxon>Nitrososphaeria</taxon>
        <taxon>Nitrososphaerales</taxon>
        <taxon>Nitrososphaeraceae</taxon>
        <taxon>Nitrososphaera</taxon>
    </lineage>
</organism>
<dbReference type="EMBL" id="CP007536">
    <property type="protein sequence ID" value="AIC16684.1"/>
    <property type="molecule type" value="Genomic_DNA"/>
</dbReference>
<keyword evidence="3" id="KW-1133">Transmembrane helix</keyword>
<dbReference type="AlphaFoldDB" id="A0A060HJE2"/>
<dbReference type="InterPro" id="IPR008972">
    <property type="entry name" value="Cupredoxin"/>
</dbReference>
<feature type="domain" description="Blue (type 1) copper" evidence="4">
    <location>
        <begin position="201"/>
        <end position="280"/>
    </location>
</feature>
<evidence type="ECO:0000259" key="4">
    <source>
        <dbReference type="Pfam" id="PF00127"/>
    </source>
</evidence>
<dbReference type="SUPFAM" id="SSF49503">
    <property type="entry name" value="Cupredoxins"/>
    <property type="match status" value="1"/>
</dbReference>
<keyword evidence="3" id="KW-0472">Membrane</keyword>
<evidence type="ECO:0000313" key="6">
    <source>
        <dbReference type="Proteomes" id="UP000027093"/>
    </source>
</evidence>
<reference evidence="5 6" key="1">
    <citation type="journal article" date="2014" name="Int. J. Syst. Evol. Microbiol.">
        <title>Nitrososphaera viennensis gen. nov., sp. nov., an aerobic and mesophilic, ammonia-oxidizing archaeon from soil and a member of the archaeal phylum Thaumarchaeota.</title>
        <authorList>
            <person name="Stieglmeier M."/>
            <person name="Klingl A."/>
            <person name="Alves R.J."/>
            <person name="Rittmann S.K."/>
            <person name="Melcher M."/>
            <person name="Leisch N."/>
            <person name="Schleper C."/>
        </authorList>
    </citation>
    <scope>NUCLEOTIDE SEQUENCE [LARGE SCALE GENOMIC DNA]</scope>
    <source>
        <strain evidence="5">EN76</strain>
    </source>
</reference>
<dbReference type="Proteomes" id="UP000027093">
    <property type="component" value="Chromosome"/>
</dbReference>
<dbReference type="GO" id="GO:0005507">
    <property type="term" value="F:copper ion binding"/>
    <property type="evidence" value="ECO:0007669"/>
    <property type="project" value="InterPro"/>
</dbReference>
<dbReference type="OrthoDB" id="4392at2157"/>
<dbReference type="HOGENOM" id="CLU_982176_0_0_2"/>
<dbReference type="InterPro" id="IPR052721">
    <property type="entry name" value="ET_Amicyanin"/>
</dbReference>
<dbReference type="STRING" id="926571.NVIE_024190"/>
<name>A0A060HJE2_9ARCH</name>
<accession>A0A060HJE2</accession>